<dbReference type="CDD" id="cd00143">
    <property type="entry name" value="PP2Cc"/>
    <property type="match status" value="1"/>
</dbReference>
<dbReference type="Pfam" id="PF00481">
    <property type="entry name" value="PP2C"/>
    <property type="match status" value="1"/>
</dbReference>
<organism evidence="2 3">
    <name type="scientific">Rhizoclosmatium globosum</name>
    <dbReference type="NCBI Taxonomy" id="329046"/>
    <lineage>
        <taxon>Eukaryota</taxon>
        <taxon>Fungi</taxon>
        <taxon>Fungi incertae sedis</taxon>
        <taxon>Chytridiomycota</taxon>
        <taxon>Chytridiomycota incertae sedis</taxon>
        <taxon>Chytridiomycetes</taxon>
        <taxon>Chytridiales</taxon>
        <taxon>Chytriomycetaceae</taxon>
        <taxon>Rhizoclosmatium</taxon>
    </lineage>
</organism>
<dbReference type="InterPro" id="IPR036457">
    <property type="entry name" value="PPM-type-like_dom_sf"/>
</dbReference>
<keyword evidence="3" id="KW-1185">Reference proteome</keyword>
<dbReference type="PANTHER" id="PTHR47992">
    <property type="entry name" value="PROTEIN PHOSPHATASE"/>
    <property type="match status" value="1"/>
</dbReference>
<protein>
    <submittedName>
        <fullName evidence="2">Protein serine/threonine phosphatase 2C</fullName>
    </submittedName>
</protein>
<name>A0A1Y2BYW6_9FUNG</name>
<gene>
    <name evidence="2" type="ORF">BCR33DRAFT_719762</name>
</gene>
<dbReference type="GO" id="GO:0004722">
    <property type="term" value="F:protein serine/threonine phosphatase activity"/>
    <property type="evidence" value="ECO:0007669"/>
    <property type="project" value="InterPro"/>
</dbReference>
<dbReference type="STRING" id="329046.A0A1Y2BYW6"/>
<dbReference type="InterPro" id="IPR015655">
    <property type="entry name" value="PP2C"/>
</dbReference>
<evidence type="ECO:0000313" key="3">
    <source>
        <dbReference type="Proteomes" id="UP000193642"/>
    </source>
</evidence>
<dbReference type="SUPFAM" id="SSF81606">
    <property type="entry name" value="PP2C-like"/>
    <property type="match status" value="1"/>
</dbReference>
<evidence type="ECO:0000313" key="2">
    <source>
        <dbReference type="EMBL" id="ORY39958.1"/>
    </source>
</evidence>
<proteinExistence type="predicted"/>
<dbReference type="AlphaFoldDB" id="A0A1Y2BYW6"/>
<dbReference type="InterPro" id="IPR001932">
    <property type="entry name" value="PPM-type_phosphatase-like_dom"/>
</dbReference>
<accession>A0A1Y2BYW6</accession>
<dbReference type="Proteomes" id="UP000193642">
    <property type="component" value="Unassembled WGS sequence"/>
</dbReference>
<dbReference type="EMBL" id="MCGO01000037">
    <property type="protein sequence ID" value="ORY39958.1"/>
    <property type="molecule type" value="Genomic_DNA"/>
</dbReference>
<evidence type="ECO:0000259" key="1">
    <source>
        <dbReference type="PROSITE" id="PS51746"/>
    </source>
</evidence>
<sequence length="142" mass="15780">MQVSTDHTCQIEEEYERVKNAGGRIDQMQTESGRDGPLRIYKGSLPYPGLVVTRSIGDTCAEKLGVLTEPEVIDRDLSKKDIFFVLGSDGLWDGLDMEEVVRLAVKYEHPQKASEILVKRALKSLDAKCIDDNVTCVVVHTG</sequence>
<reference evidence="2 3" key="1">
    <citation type="submission" date="2016-07" db="EMBL/GenBank/DDBJ databases">
        <title>Pervasive Adenine N6-methylation of Active Genes in Fungi.</title>
        <authorList>
            <consortium name="DOE Joint Genome Institute"/>
            <person name="Mondo S.J."/>
            <person name="Dannebaum R.O."/>
            <person name="Kuo R.C."/>
            <person name="Labutti K."/>
            <person name="Haridas S."/>
            <person name="Kuo A."/>
            <person name="Salamov A."/>
            <person name="Ahrendt S.R."/>
            <person name="Lipzen A."/>
            <person name="Sullivan W."/>
            <person name="Andreopoulos W.B."/>
            <person name="Clum A."/>
            <person name="Lindquist E."/>
            <person name="Daum C."/>
            <person name="Ramamoorthy G.K."/>
            <person name="Gryganskyi A."/>
            <person name="Culley D."/>
            <person name="Magnuson J.K."/>
            <person name="James T.Y."/>
            <person name="O'Malley M.A."/>
            <person name="Stajich J.E."/>
            <person name="Spatafora J.W."/>
            <person name="Visel A."/>
            <person name="Grigoriev I.V."/>
        </authorList>
    </citation>
    <scope>NUCLEOTIDE SEQUENCE [LARGE SCALE GENOMIC DNA]</scope>
    <source>
        <strain evidence="2 3">JEL800</strain>
    </source>
</reference>
<comment type="caution">
    <text evidence="2">The sequence shown here is derived from an EMBL/GenBank/DDBJ whole genome shotgun (WGS) entry which is preliminary data.</text>
</comment>
<dbReference type="PROSITE" id="PS51746">
    <property type="entry name" value="PPM_2"/>
    <property type="match status" value="1"/>
</dbReference>
<dbReference type="Gene3D" id="3.60.40.10">
    <property type="entry name" value="PPM-type phosphatase domain"/>
    <property type="match status" value="1"/>
</dbReference>
<feature type="domain" description="PPM-type phosphatase" evidence="1">
    <location>
        <begin position="1"/>
        <end position="141"/>
    </location>
</feature>
<dbReference type="OrthoDB" id="10264738at2759"/>